<dbReference type="AlphaFoldDB" id="A0AAE3SWA9"/>
<dbReference type="RefSeq" id="WP_306412661.1">
    <property type="nucleotide sequence ID" value="NZ_JANFPI010000006.1"/>
</dbReference>
<reference evidence="1" key="1">
    <citation type="submission" date="2022-07" db="EMBL/GenBank/DDBJ databases">
        <title>Ectorhizobium quercum gen.nov., sp. nov.</title>
        <authorList>
            <person name="Ma T."/>
            <person name="Li Y."/>
        </authorList>
    </citation>
    <scope>NUCLEOTIDE SEQUENCE</scope>
    <source>
        <strain evidence="1">BDR2-2</strain>
    </source>
</reference>
<keyword evidence="2" id="KW-1185">Reference proteome</keyword>
<dbReference type="InterPro" id="IPR003718">
    <property type="entry name" value="OsmC/Ohr_fam"/>
</dbReference>
<dbReference type="InterPro" id="IPR036102">
    <property type="entry name" value="OsmC/Ohrsf"/>
</dbReference>
<comment type="caution">
    <text evidence="1">The sequence shown here is derived from an EMBL/GenBank/DDBJ whole genome shotgun (WGS) entry which is preliminary data.</text>
</comment>
<organism evidence="1 2">
    <name type="scientific">Ectorhizobium quercum</name>
    <dbReference type="NCBI Taxonomy" id="2965071"/>
    <lineage>
        <taxon>Bacteria</taxon>
        <taxon>Pseudomonadati</taxon>
        <taxon>Pseudomonadota</taxon>
        <taxon>Alphaproteobacteria</taxon>
        <taxon>Hyphomicrobiales</taxon>
        <taxon>Rhizobiaceae</taxon>
        <taxon>Ectorhizobium</taxon>
    </lineage>
</organism>
<dbReference type="Gene3D" id="3.30.300.20">
    <property type="match status" value="1"/>
</dbReference>
<dbReference type="Pfam" id="PF02566">
    <property type="entry name" value="OsmC"/>
    <property type="match status" value="1"/>
</dbReference>
<protein>
    <submittedName>
        <fullName evidence="1">OsmC family protein</fullName>
    </submittedName>
</protein>
<sequence length="156" mass="16649">MSEHDHHYAVKLVWTGNRGEGTANYRAYGRDHVVSASGKPDIPGSSDPAFRGDAARWNPEDLLVASLSACHKLWYLHFCAVNGIVVTAYEDDAEGTMVTDADGGGRFTGVTLKPVVTISAGDPEKALALHHDAHEKCFIANSVNFPVACEAKVVAG</sequence>
<accession>A0AAE3SWA9</accession>
<dbReference type="SUPFAM" id="SSF82784">
    <property type="entry name" value="OsmC-like"/>
    <property type="match status" value="1"/>
</dbReference>
<name>A0AAE3SWA9_9HYPH</name>
<dbReference type="EMBL" id="JANFPI010000006">
    <property type="protein sequence ID" value="MCX8999170.1"/>
    <property type="molecule type" value="Genomic_DNA"/>
</dbReference>
<dbReference type="PANTHER" id="PTHR42830:SF2">
    <property type="entry name" value="OSMC_OHR FAMILY PROTEIN"/>
    <property type="match status" value="1"/>
</dbReference>
<evidence type="ECO:0000313" key="2">
    <source>
        <dbReference type="Proteomes" id="UP001208771"/>
    </source>
</evidence>
<evidence type="ECO:0000313" key="1">
    <source>
        <dbReference type="EMBL" id="MCX8999170.1"/>
    </source>
</evidence>
<dbReference type="InterPro" id="IPR015946">
    <property type="entry name" value="KH_dom-like_a/b"/>
</dbReference>
<dbReference type="InterPro" id="IPR052707">
    <property type="entry name" value="OsmC_Ohr_Peroxiredoxin"/>
</dbReference>
<proteinExistence type="predicted"/>
<dbReference type="Proteomes" id="UP001208771">
    <property type="component" value="Unassembled WGS sequence"/>
</dbReference>
<gene>
    <name evidence="1" type="ORF">NOF55_18865</name>
</gene>
<dbReference type="PANTHER" id="PTHR42830">
    <property type="entry name" value="OSMOTICALLY INDUCIBLE FAMILY PROTEIN"/>
    <property type="match status" value="1"/>
</dbReference>